<keyword evidence="13" id="KW-0472">Membrane</keyword>
<dbReference type="GO" id="GO:0033691">
    <property type="term" value="F:sialic acid binding"/>
    <property type="evidence" value="ECO:0007669"/>
    <property type="project" value="TreeGrafter"/>
</dbReference>
<keyword evidence="3" id="KW-0732">Signal</keyword>
<dbReference type="Pfam" id="PF13927">
    <property type="entry name" value="Ig_3"/>
    <property type="match status" value="3"/>
</dbReference>
<gene>
    <name evidence="15" type="ORF">MATL_G00124540</name>
</gene>
<evidence type="ECO:0000256" key="11">
    <source>
        <dbReference type="ARBA" id="ARBA00046458"/>
    </source>
</evidence>
<reference evidence="15" key="1">
    <citation type="submission" date="2021-01" db="EMBL/GenBank/DDBJ databases">
        <authorList>
            <person name="Zahm M."/>
            <person name="Roques C."/>
            <person name="Cabau C."/>
            <person name="Klopp C."/>
            <person name="Donnadieu C."/>
            <person name="Jouanno E."/>
            <person name="Lampietro C."/>
            <person name="Louis A."/>
            <person name="Herpin A."/>
            <person name="Echchiki A."/>
            <person name="Berthelot C."/>
            <person name="Parey E."/>
            <person name="Roest-Crollius H."/>
            <person name="Braasch I."/>
            <person name="Postlethwait J."/>
            <person name="Bobe J."/>
            <person name="Montfort J."/>
            <person name="Bouchez O."/>
            <person name="Begum T."/>
            <person name="Mejri S."/>
            <person name="Adams A."/>
            <person name="Chen W.-J."/>
            <person name="Guiguen Y."/>
        </authorList>
    </citation>
    <scope>NUCLEOTIDE SEQUENCE</scope>
    <source>
        <strain evidence="15">YG-15Mar2019-1</strain>
        <tissue evidence="15">Brain</tissue>
    </source>
</reference>
<proteinExistence type="predicted"/>
<dbReference type="InterPro" id="IPR003599">
    <property type="entry name" value="Ig_sub"/>
</dbReference>
<evidence type="ECO:0000313" key="15">
    <source>
        <dbReference type="EMBL" id="KAG7469032.1"/>
    </source>
</evidence>
<dbReference type="AlphaFoldDB" id="A0A9D3PZ11"/>
<feature type="region of interest" description="Disordered" evidence="12">
    <location>
        <begin position="945"/>
        <end position="1019"/>
    </location>
</feature>
<feature type="transmembrane region" description="Helical" evidence="13">
    <location>
        <begin position="766"/>
        <end position="793"/>
    </location>
</feature>
<dbReference type="CDD" id="cd00096">
    <property type="entry name" value="Ig"/>
    <property type="match status" value="2"/>
</dbReference>
<dbReference type="GO" id="GO:0030888">
    <property type="term" value="P:regulation of B cell proliferation"/>
    <property type="evidence" value="ECO:0007669"/>
    <property type="project" value="TreeGrafter"/>
</dbReference>
<evidence type="ECO:0000256" key="4">
    <source>
        <dbReference type="ARBA" id="ARBA00022737"/>
    </source>
</evidence>
<dbReference type="GO" id="GO:0042113">
    <property type="term" value="P:B cell activation"/>
    <property type="evidence" value="ECO:0007669"/>
    <property type="project" value="TreeGrafter"/>
</dbReference>
<dbReference type="GO" id="GO:0070062">
    <property type="term" value="C:extracellular exosome"/>
    <property type="evidence" value="ECO:0007669"/>
    <property type="project" value="TreeGrafter"/>
</dbReference>
<evidence type="ECO:0000256" key="6">
    <source>
        <dbReference type="ARBA" id="ARBA00023180"/>
    </source>
</evidence>
<dbReference type="GO" id="GO:0009897">
    <property type="term" value="C:external side of plasma membrane"/>
    <property type="evidence" value="ECO:0007669"/>
    <property type="project" value="TreeGrafter"/>
</dbReference>
<evidence type="ECO:0000256" key="2">
    <source>
        <dbReference type="ARBA" id="ARBA00022475"/>
    </source>
</evidence>
<feature type="domain" description="Ig-like" evidence="14">
    <location>
        <begin position="317"/>
        <end position="398"/>
    </location>
</feature>
<dbReference type="SMART" id="SM00409">
    <property type="entry name" value="IG"/>
    <property type="match status" value="8"/>
</dbReference>
<comment type="function">
    <text evidence="10">Most highly expressed siglec (sialic acid-binding immunoglobulin-like lectin) on B-cells that plays a role in various aspects of B-cell biology including differentiation, antigen presentation, and trafficking to bone marrow. Binds to alpha 2,6-linked sialic acid residues of surface molecules such as CD22 itself, CD45 and IgM in a cis configuration. Can also bind to ligands on other cells as an adhesion molecule in a trans configuration. Acts as an inhibitory coreceptor on the surface of B-cells and inhibits B-cell receptor induced signaling, characterized by inhibition of the calcium mobilization and cellular activation. Mechanistically, the immunoreceptor tyrosine-based inhibitory motif domain is phosphorylated by the Src kinase LYN, which in turn leads to the recruitment of the protein tyrosine phosphatase 1/PTPN6, leading to the negative regulation of BCR signaling. If this negative signaling from is of sufficient strength, apoptosis of the B-cell can be induced.</text>
</comment>
<evidence type="ECO:0000256" key="5">
    <source>
        <dbReference type="ARBA" id="ARBA00022889"/>
    </source>
</evidence>
<comment type="subcellular location">
    <subcellularLocation>
        <location evidence="1">Cell membrane</location>
        <topology evidence="1">Single-pass type I membrane protein</topology>
    </subcellularLocation>
</comment>
<feature type="region of interest" description="Disordered" evidence="12">
    <location>
        <begin position="848"/>
        <end position="867"/>
    </location>
</feature>
<dbReference type="EMBL" id="JAFDVH010000010">
    <property type="protein sequence ID" value="KAG7469032.1"/>
    <property type="molecule type" value="Genomic_DNA"/>
</dbReference>
<dbReference type="Gene3D" id="2.60.40.10">
    <property type="entry name" value="Immunoglobulins"/>
    <property type="match status" value="8"/>
</dbReference>
<evidence type="ECO:0000256" key="1">
    <source>
        <dbReference type="ARBA" id="ARBA00004251"/>
    </source>
</evidence>
<evidence type="ECO:0000256" key="12">
    <source>
        <dbReference type="SAM" id="MobiDB-lite"/>
    </source>
</evidence>
<feature type="region of interest" description="Disordered" evidence="12">
    <location>
        <begin position="878"/>
        <end position="926"/>
    </location>
</feature>
<dbReference type="PANTHER" id="PTHR46958:SF1">
    <property type="entry name" value="B-CELL RECEPTOR CD22"/>
    <property type="match status" value="1"/>
</dbReference>
<dbReference type="InterPro" id="IPR036179">
    <property type="entry name" value="Ig-like_dom_sf"/>
</dbReference>
<name>A0A9D3PZ11_MEGAT</name>
<evidence type="ECO:0000259" key="14">
    <source>
        <dbReference type="PROSITE" id="PS50835"/>
    </source>
</evidence>
<feature type="compositionally biased region" description="Acidic residues" evidence="12">
    <location>
        <begin position="960"/>
        <end position="974"/>
    </location>
</feature>
<feature type="compositionally biased region" description="Basic and acidic residues" evidence="12">
    <location>
        <begin position="890"/>
        <end position="900"/>
    </location>
</feature>
<evidence type="ECO:0000256" key="7">
    <source>
        <dbReference type="ARBA" id="ARBA00023319"/>
    </source>
</evidence>
<evidence type="ECO:0000313" key="16">
    <source>
        <dbReference type="Proteomes" id="UP001046870"/>
    </source>
</evidence>
<dbReference type="SUPFAM" id="SSF48726">
    <property type="entry name" value="Immunoglobulin"/>
    <property type="match status" value="8"/>
</dbReference>
<protein>
    <recommendedName>
        <fullName evidence="8">B-cell receptor CD22</fullName>
    </recommendedName>
    <alternativeName>
        <fullName evidence="9">Sialic acid-binding Ig-like lectin 2</fullName>
    </alternativeName>
</protein>
<feature type="domain" description="Ig-like" evidence="14">
    <location>
        <begin position="403"/>
        <end position="494"/>
    </location>
</feature>
<dbReference type="InterPro" id="IPR003598">
    <property type="entry name" value="Ig_sub2"/>
</dbReference>
<sequence length="1019" mass="112643">MADHANGDFSFCVSCSSESCEIALHLLHSTEGAAAEGEQRLGTCSSIPLTDILQKTEPCLSSCCWFWLLLVVLVRPVASEFVGRVDYFGPLGQKKASRPTCELTIRNVTKEDSGNYSVRYSGVDKWFSRQQLTLQVDENPCHVSTELPSTFQEGATVTLQCSTRSYCEQSPVWSPSDERYKQTTQRSHSSISTLLTFTASWMDDSRILSCRPPGKDYPCAAQEITLVVEYSPRDTRATVSLEDIREGDTIILTCISNGNPEPSYTWFKNGQDAFRNTAELTLPDVGSEDDGTYICQAQNPIGMENSSAVTIDVTYAPRTVTASSSLHWIKEGDNVTLSCSAQDSNPVPTQYSWFKNSASYRAVSEHHFPSITTEDSGQYYCQASNTAGSTASPPIEVTVHYGPRNTRVESSAGDGRVKVGHYLTLTCVTDALPQPLSYTWYRAGRRMDRQVSSQLQETGRTLTWWPVNVNDAGEYMCQALNNITGQNSSRVHIDVLFPPTKLVLTMDAVVNESSTLTILCQVQSNPNSSLTLTWNPHHAFDASSSPGRFLVRSSSNSLKFSFQVSFTRAGVYTCRAQNSEGDTFTQRTLVVQYAPRDIAVSPSPSSTVKEGERLELTCRARSVPPASQYTWFKSRGGSTEAAGEGKTLTRVSAAVSDAGQYRCRARNSIGAANSTAVDITVQYGPKFVEIIRMTTRGQQYSAVVMTCRGDGVPPIKSYEWYRKTRETKNRVATTQNYTVFSNEEGTYYCTATNSIGSSDSPTIEVFFGWSYTLVVLCVSVAALIFVIIFVLVYRVKRKPAQRSSEAQQSCCHRFSFLDSRNGTRETLVMEGVGDSGRSRENLSAGMTRHLAPPLEPPASQSIPPSGFHTVYSAVKTSGIPQQGQQPGLRQGDRAGQKEDSVTYASLHFPGEDNTKKTRSRDTNTDSTECVYSKVCKPGLNKKEEKDYENVTQVGLHWQEPETDTETSTSDEEDINYSVVSFPAQTGPQRRQLPEQHHYPDSSSSSDEEDYETQYSDIKI</sequence>
<organism evidence="15 16">
    <name type="scientific">Megalops atlanticus</name>
    <name type="common">Tarpon</name>
    <name type="synonym">Clupea gigantea</name>
    <dbReference type="NCBI Taxonomy" id="7932"/>
    <lineage>
        <taxon>Eukaryota</taxon>
        <taxon>Metazoa</taxon>
        <taxon>Chordata</taxon>
        <taxon>Craniata</taxon>
        <taxon>Vertebrata</taxon>
        <taxon>Euteleostomi</taxon>
        <taxon>Actinopterygii</taxon>
        <taxon>Neopterygii</taxon>
        <taxon>Teleostei</taxon>
        <taxon>Elopiformes</taxon>
        <taxon>Megalopidae</taxon>
        <taxon>Megalops</taxon>
    </lineage>
</organism>
<evidence type="ECO:0000256" key="13">
    <source>
        <dbReference type="SAM" id="Phobius"/>
    </source>
</evidence>
<dbReference type="InterPro" id="IPR013783">
    <property type="entry name" value="Ig-like_fold"/>
</dbReference>
<dbReference type="Pfam" id="PF24518">
    <property type="entry name" value="Ig_CD22"/>
    <property type="match status" value="1"/>
</dbReference>
<dbReference type="Pfam" id="PF13895">
    <property type="entry name" value="Ig_2"/>
    <property type="match status" value="3"/>
</dbReference>
<keyword evidence="13" id="KW-1133">Transmembrane helix</keyword>
<comment type="caution">
    <text evidence="15">The sequence shown here is derived from an EMBL/GenBank/DDBJ whole genome shotgun (WGS) entry which is preliminary data.</text>
</comment>
<feature type="domain" description="Ig-like" evidence="14">
    <location>
        <begin position="595"/>
        <end position="680"/>
    </location>
</feature>
<dbReference type="GO" id="GO:0042609">
    <property type="term" value="F:CD4 receptor binding"/>
    <property type="evidence" value="ECO:0007669"/>
    <property type="project" value="TreeGrafter"/>
</dbReference>
<accession>A0A9D3PZ11</accession>
<dbReference type="PANTHER" id="PTHR46958">
    <property type="entry name" value="B-CELL RECEPTOR CD22"/>
    <property type="match status" value="1"/>
</dbReference>
<evidence type="ECO:0000256" key="3">
    <source>
        <dbReference type="ARBA" id="ARBA00022729"/>
    </source>
</evidence>
<keyword evidence="4" id="KW-0677">Repeat</keyword>
<keyword evidence="5" id="KW-0130">Cell adhesion</keyword>
<dbReference type="GO" id="GO:0005769">
    <property type="term" value="C:early endosome"/>
    <property type="evidence" value="ECO:0007669"/>
    <property type="project" value="TreeGrafter"/>
</dbReference>
<evidence type="ECO:0000256" key="8">
    <source>
        <dbReference type="ARBA" id="ARBA00040106"/>
    </source>
</evidence>
<evidence type="ECO:0000256" key="9">
    <source>
        <dbReference type="ARBA" id="ARBA00041781"/>
    </source>
</evidence>
<dbReference type="Proteomes" id="UP001046870">
    <property type="component" value="Chromosome 10"/>
</dbReference>
<feature type="domain" description="Ig-like" evidence="14">
    <location>
        <begin position="685"/>
        <end position="764"/>
    </location>
</feature>
<dbReference type="GO" id="GO:0055037">
    <property type="term" value="C:recycling endosome"/>
    <property type="evidence" value="ECO:0007669"/>
    <property type="project" value="TreeGrafter"/>
</dbReference>
<keyword evidence="2" id="KW-1003">Cell membrane</keyword>
<dbReference type="SMART" id="SM00408">
    <property type="entry name" value="IGc2"/>
    <property type="match status" value="6"/>
</dbReference>
<dbReference type="InterPro" id="IPR007110">
    <property type="entry name" value="Ig-like_dom"/>
</dbReference>
<dbReference type="GO" id="GO:0007155">
    <property type="term" value="P:cell adhesion"/>
    <property type="evidence" value="ECO:0007669"/>
    <property type="project" value="UniProtKB-KW"/>
</dbReference>
<feature type="compositionally biased region" description="Low complexity" evidence="12">
    <location>
        <begin position="878"/>
        <end position="889"/>
    </location>
</feature>
<dbReference type="InterPro" id="IPR056386">
    <property type="entry name" value="Ig_CD22"/>
</dbReference>
<evidence type="ECO:0000256" key="10">
    <source>
        <dbReference type="ARBA" id="ARBA00045430"/>
    </source>
</evidence>
<dbReference type="GO" id="GO:0050859">
    <property type="term" value="P:negative regulation of B cell receptor signaling pathway"/>
    <property type="evidence" value="ECO:0007669"/>
    <property type="project" value="TreeGrafter"/>
</dbReference>
<feature type="compositionally biased region" description="Basic and acidic residues" evidence="12">
    <location>
        <begin position="909"/>
        <end position="923"/>
    </location>
</feature>
<comment type="subunit">
    <text evidence="11">Predominantly monomer of isoform CD22-beta. Also found as heterodimer of isoform CD22-beta and a shorter isoform. Interacts with PTPN6/SHP-1, LYN, SYK, PIK3R1/PIK3R2 and PLCG1 upon phosphorylation. Interacts with GRB2, INPP5D and SHC1 upon phosphorylation. May form a complex with INPP5D/SHIP, GRB2 and SHC1.</text>
</comment>
<dbReference type="OrthoDB" id="10039395at2759"/>
<feature type="domain" description="Ig-like" evidence="14">
    <location>
        <begin position="499"/>
        <end position="590"/>
    </location>
</feature>
<keyword evidence="6" id="KW-0325">Glycoprotein</keyword>
<feature type="domain" description="Ig-like" evidence="14">
    <location>
        <begin position="232"/>
        <end position="314"/>
    </location>
</feature>
<keyword evidence="16" id="KW-1185">Reference proteome</keyword>
<dbReference type="PROSITE" id="PS50835">
    <property type="entry name" value="IG_LIKE"/>
    <property type="match status" value="7"/>
</dbReference>
<keyword evidence="13" id="KW-0812">Transmembrane</keyword>
<dbReference type="GO" id="GO:0019903">
    <property type="term" value="F:protein phosphatase binding"/>
    <property type="evidence" value="ECO:0007669"/>
    <property type="project" value="TreeGrafter"/>
</dbReference>
<feature type="domain" description="Ig-like" evidence="14">
    <location>
        <begin position="140"/>
        <end position="211"/>
    </location>
</feature>
<keyword evidence="7" id="KW-0393">Immunoglobulin domain</keyword>